<dbReference type="Pfam" id="PF02518">
    <property type="entry name" value="HATPase_c"/>
    <property type="match status" value="1"/>
</dbReference>
<dbReference type="SUPFAM" id="SSF47384">
    <property type="entry name" value="Homodimeric domain of signal transducing histidine kinase"/>
    <property type="match status" value="1"/>
</dbReference>
<evidence type="ECO:0000259" key="6">
    <source>
        <dbReference type="PROSITE" id="PS50109"/>
    </source>
</evidence>
<evidence type="ECO:0000256" key="1">
    <source>
        <dbReference type="ARBA" id="ARBA00000085"/>
    </source>
</evidence>
<dbReference type="InterPro" id="IPR003661">
    <property type="entry name" value="HisK_dim/P_dom"/>
</dbReference>
<dbReference type="PANTHER" id="PTHR45339:SF1">
    <property type="entry name" value="HYBRID SIGNAL TRANSDUCTION HISTIDINE KINASE J"/>
    <property type="match status" value="1"/>
</dbReference>
<dbReference type="EC" id="2.7.13.3" evidence="2"/>
<name>A0ABV0LWJ6_9HYPH</name>
<gene>
    <name evidence="8" type="ORF">ABK249_03395</name>
</gene>
<dbReference type="RefSeq" id="WP_348862223.1">
    <property type="nucleotide sequence ID" value="NZ_JBEAAL010000001.1"/>
</dbReference>
<dbReference type="GO" id="GO:0005524">
    <property type="term" value="F:ATP binding"/>
    <property type="evidence" value="ECO:0007669"/>
    <property type="project" value="UniProtKB-KW"/>
</dbReference>
<dbReference type="PRINTS" id="PR00344">
    <property type="entry name" value="BCTRLSENSOR"/>
</dbReference>
<dbReference type="Gene3D" id="1.10.287.130">
    <property type="match status" value="1"/>
</dbReference>
<organism evidence="8 9">
    <name type="scientific">Neorhizobium phenanthreniclasticum</name>
    <dbReference type="NCBI Taxonomy" id="3157917"/>
    <lineage>
        <taxon>Bacteria</taxon>
        <taxon>Pseudomonadati</taxon>
        <taxon>Pseudomonadota</taxon>
        <taxon>Alphaproteobacteria</taxon>
        <taxon>Hyphomicrobiales</taxon>
        <taxon>Rhizobiaceae</taxon>
        <taxon>Rhizobium/Agrobacterium group</taxon>
        <taxon>Neorhizobium</taxon>
    </lineage>
</organism>
<dbReference type="SMART" id="SM00448">
    <property type="entry name" value="REC"/>
    <property type="match status" value="1"/>
</dbReference>
<evidence type="ECO:0000313" key="9">
    <source>
        <dbReference type="Proteomes" id="UP001496627"/>
    </source>
</evidence>
<evidence type="ECO:0000256" key="4">
    <source>
        <dbReference type="ARBA" id="ARBA00023012"/>
    </source>
</evidence>
<evidence type="ECO:0000313" key="8">
    <source>
        <dbReference type="EMBL" id="MEQ1403967.1"/>
    </source>
</evidence>
<dbReference type="Proteomes" id="UP001496627">
    <property type="component" value="Unassembled WGS sequence"/>
</dbReference>
<dbReference type="PANTHER" id="PTHR45339">
    <property type="entry name" value="HYBRID SIGNAL TRANSDUCTION HISTIDINE KINASE J"/>
    <property type="match status" value="1"/>
</dbReference>
<evidence type="ECO:0000256" key="5">
    <source>
        <dbReference type="PROSITE-ProRule" id="PRU00169"/>
    </source>
</evidence>
<accession>A0ABV0LWJ6</accession>
<comment type="caution">
    <text evidence="8">The sequence shown here is derived from an EMBL/GenBank/DDBJ whole genome shotgun (WGS) entry which is preliminary data.</text>
</comment>
<keyword evidence="3 5" id="KW-0597">Phosphoprotein</keyword>
<dbReference type="Pfam" id="PF00072">
    <property type="entry name" value="Response_reg"/>
    <property type="match status" value="1"/>
</dbReference>
<dbReference type="Gene3D" id="3.40.50.2300">
    <property type="match status" value="1"/>
</dbReference>
<dbReference type="PROSITE" id="PS50109">
    <property type="entry name" value="HIS_KIN"/>
    <property type="match status" value="1"/>
</dbReference>
<dbReference type="CDD" id="cd00082">
    <property type="entry name" value="HisKA"/>
    <property type="match status" value="1"/>
</dbReference>
<dbReference type="Pfam" id="PF00512">
    <property type="entry name" value="HisKA"/>
    <property type="match status" value="1"/>
</dbReference>
<keyword evidence="9" id="KW-1185">Reference proteome</keyword>
<dbReference type="CDD" id="cd00156">
    <property type="entry name" value="REC"/>
    <property type="match status" value="1"/>
</dbReference>
<dbReference type="InterPro" id="IPR001789">
    <property type="entry name" value="Sig_transdc_resp-reg_receiver"/>
</dbReference>
<evidence type="ECO:0000256" key="3">
    <source>
        <dbReference type="ARBA" id="ARBA00022553"/>
    </source>
</evidence>
<dbReference type="InterPro" id="IPR004358">
    <property type="entry name" value="Sig_transdc_His_kin-like_C"/>
</dbReference>
<proteinExistence type="predicted"/>
<feature type="domain" description="Response regulatory" evidence="7">
    <location>
        <begin position="465"/>
        <end position="586"/>
    </location>
</feature>
<dbReference type="InterPro" id="IPR003594">
    <property type="entry name" value="HATPase_dom"/>
</dbReference>
<keyword evidence="4" id="KW-0902">Two-component regulatory system</keyword>
<dbReference type="SMART" id="SM00387">
    <property type="entry name" value="HATPase_c"/>
    <property type="match status" value="1"/>
</dbReference>
<dbReference type="EMBL" id="JBEAAL010000001">
    <property type="protein sequence ID" value="MEQ1403967.1"/>
    <property type="molecule type" value="Genomic_DNA"/>
</dbReference>
<sequence>MRDIAEIHERIAKAFASPASADSPESAGERIVPALGLRASEETRLPSSPFAATFSRVSAWFRQRTVTRLHHAWMEAEAASAAKSRQIATVVHEIRTPLNGILGMTHLLGQTKLTAEQQNYLSGIRQSGYALAQLVEDLLDYSTLEAGRFRLNNRAENLRHLIESVVEMLAPRAHEKRIEIAATVAADLPDLLDFDPARIRQVLFNVVGNAVKFTAEGGVLVRAFVGNGPENNNVTIAVIDSGPGMTEEEQARIFGEFEQVGTAEARSGGTGLGLAIASRILTEFGGSLSVASRKGTGTTFTIRFPLHLAEAAQSGPVERSQLLARSRVLLLAPDGPAATATVSTIQTLGGRCRHVSSPADVPMLIDREATGSMPYTDLIVDHRLASDYANEKAHATLHRILLVNPEERASQPQDFFDAWLIRPLREKSLIDVLSGRLRGFRTRDVLSDSQPTPAPVVEIHAAGLDVLLGEDDPVSALLIRAILGKAGHRVRLAEDFPSLVKAALKKDARPDLVISDMHMPGGSVFDLLSALRADDRPEAGPSVPVIVLTGESRETAHREVLLSGASRVLGKPIDPVKLVEEIGALGILGSERQQVR</sequence>
<dbReference type="InterPro" id="IPR005467">
    <property type="entry name" value="His_kinase_dom"/>
</dbReference>
<protein>
    <recommendedName>
        <fullName evidence="2">histidine kinase</fullName>
        <ecNumber evidence="2">2.7.13.3</ecNumber>
    </recommendedName>
</protein>
<dbReference type="CDD" id="cd16922">
    <property type="entry name" value="HATPase_EvgS-ArcB-TorS-like"/>
    <property type="match status" value="1"/>
</dbReference>
<reference evidence="8 9" key="1">
    <citation type="submission" date="2024-05" db="EMBL/GenBank/DDBJ databases">
        <title>Neorhizobium sp. Rsf11, a plant growth promoting and heavy metal resistant PAH-degrader.</title>
        <authorList>
            <person name="Golubev S.N."/>
            <person name="Muratova A.Y."/>
            <person name="Markelova M.I."/>
        </authorList>
    </citation>
    <scope>NUCLEOTIDE SEQUENCE [LARGE SCALE GENOMIC DNA]</scope>
    <source>
        <strain evidence="8 9">Rsf11</strain>
    </source>
</reference>
<dbReference type="InterPro" id="IPR036097">
    <property type="entry name" value="HisK_dim/P_sf"/>
</dbReference>
<dbReference type="SMART" id="SM00388">
    <property type="entry name" value="HisKA"/>
    <property type="match status" value="1"/>
</dbReference>
<evidence type="ECO:0000259" key="7">
    <source>
        <dbReference type="PROSITE" id="PS50110"/>
    </source>
</evidence>
<dbReference type="SUPFAM" id="SSF52172">
    <property type="entry name" value="CheY-like"/>
    <property type="match status" value="1"/>
</dbReference>
<comment type="catalytic activity">
    <reaction evidence="1">
        <text>ATP + protein L-histidine = ADP + protein N-phospho-L-histidine.</text>
        <dbReference type="EC" id="2.7.13.3"/>
    </reaction>
</comment>
<dbReference type="Gene3D" id="3.30.565.10">
    <property type="entry name" value="Histidine kinase-like ATPase, C-terminal domain"/>
    <property type="match status" value="1"/>
</dbReference>
<dbReference type="InterPro" id="IPR036890">
    <property type="entry name" value="HATPase_C_sf"/>
</dbReference>
<dbReference type="PROSITE" id="PS50110">
    <property type="entry name" value="RESPONSE_REGULATORY"/>
    <property type="match status" value="1"/>
</dbReference>
<evidence type="ECO:0000256" key="2">
    <source>
        <dbReference type="ARBA" id="ARBA00012438"/>
    </source>
</evidence>
<dbReference type="InterPro" id="IPR011006">
    <property type="entry name" value="CheY-like_superfamily"/>
</dbReference>
<keyword evidence="8" id="KW-0067">ATP-binding</keyword>
<keyword evidence="8" id="KW-0547">Nucleotide-binding</keyword>
<feature type="modified residue" description="4-aspartylphosphate" evidence="5">
    <location>
        <position position="516"/>
    </location>
</feature>
<feature type="domain" description="Histidine kinase" evidence="6">
    <location>
        <begin position="89"/>
        <end position="308"/>
    </location>
</feature>
<dbReference type="SUPFAM" id="SSF55874">
    <property type="entry name" value="ATPase domain of HSP90 chaperone/DNA topoisomerase II/histidine kinase"/>
    <property type="match status" value="1"/>
</dbReference>